<organism evidence="9 10">
    <name type="scientific">Hyphobacterium marinum</name>
    <dbReference type="NCBI Taxonomy" id="3116574"/>
    <lineage>
        <taxon>Bacteria</taxon>
        <taxon>Pseudomonadati</taxon>
        <taxon>Pseudomonadota</taxon>
        <taxon>Alphaproteobacteria</taxon>
        <taxon>Maricaulales</taxon>
        <taxon>Maricaulaceae</taxon>
        <taxon>Hyphobacterium</taxon>
    </lineage>
</organism>
<proteinExistence type="predicted"/>
<dbReference type="InterPro" id="IPR036217">
    <property type="entry name" value="MethylDNA_cys_MeTrfase_DNAb"/>
</dbReference>
<gene>
    <name evidence="9" type="ORF">V0U35_06285</name>
</gene>
<dbReference type="Proteomes" id="UP001310692">
    <property type="component" value="Unassembled WGS sequence"/>
</dbReference>
<dbReference type="InterPro" id="IPR036388">
    <property type="entry name" value="WH-like_DNA-bd_sf"/>
</dbReference>
<evidence type="ECO:0000256" key="4">
    <source>
        <dbReference type="ARBA" id="ARBA00022763"/>
    </source>
</evidence>
<dbReference type="InterPro" id="IPR014048">
    <property type="entry name" value="MethylDNA_cys_MeTrfase_DNA-bd"/>
</dbReference>
<keyword evidence="3" id="KW-0808">Transferase</keyword>
<comment type="catalytic activity">
    <reaction evidence="7">
        <text>a 6-O-methyl-2'-deoxyguanosine in DNA + L-cysteinyl-[protein] = S-methyl-L-cysteinyl-[protein] + a 2'-deoxyguanosine in DNA</text>
        <dbReference type="Rhea" id="RHEA:24000"/>
        <dbReference type="Rhea" id="RHEA-COMP:10131"/>
        <dbReference type="Rhea" id="RHEA-COMP:10132"/>
        <dbReference type="Rhea" id="RHEA-COMP:11367"/>
        <dbReference type="Rhea" id="RHEA-COMP:11368"/>
        <dbReference type="ChEBI" id="CHEBI:29950"/>
        <dbReference type="ChEBI" id="CHEBI:82612"/>
        <dbReference type="ChEBI" id="CHEBI:85445"/>
        <dbReference type="ChEBI" id="CHEBI:85448"/>
        <dbReference type="EC" id="2.1.1.63"/>
    </reaction>
</comment>
<evidence type="ECO:0000256" key="2">
    <source>
        <dbReference type="ARBA" id="ARBA00022603"/>
    </source>
</evidence>
<dbReference type="EMBL" id="JAZDRO010000002">
    <property type="protein sequence ID" value="MEE2566285.1"/>
    <property type="molecule type" value="Genomic_DNA"/>
</dbReference>
<dbReference type="Pfam" id="PF01035">
    <property type="entry name" value="DNA_binding_1"/>
    <property type="match status" value="1"/>
</dbReference>
<dbReference type="PANTHER" id="PTHR10815:SF5">
    <property type="entry name" value="METHYLATED-DNA--PROTEIN-CYSTEINE METHYLTRANSFERASE"/>
    <property type="match status" value="1"/>
</dbReference>
<evidence type="ECO:0000256" key="1">
    <source>
        <dbReference type="ARBA" id="ARBA00001286"/>
    </source>
</evidence>
<dbReference type="InterPro" id="IPR036631">
    <property type="entry name" value="MGMT_N_sf"/>
</dbReference>
<dbReference type="InterPro" id="IPR016221">
    <property type="entry name" value="Bifunct_regulatory_prot_Ada"/>
</dbReference>
<evidence type="ECO:0000256" key="7">
    <source>
        <dbReference type="ARBA" id="ARBA00049348"/>
    </source>
</evidence>
<dbReference type="SMART" id="SM00342">
    <property type="entry name" value="HTH_ARAC"/>
    <property type="match status" value="1"/>
</dbReference>
<keyword evidence="2" id="KW-0489">Methyltransferase</keyword>
<evidence type="ECO:0000259" key="8">
    <source>
        <dbReference type="PROSITE" id="PS01124"/>
    </source>
</evidence>
<accession>A0ABU7LXM8</accession>
<reference evidence="9 10" key="1">
    <citation type="submission" date="2024-01" db="EMBL/GenBank/DDBJ databases">
        <title>Hyphobacterium bacterium isolated from marine sediment.</title>
        <authorList>
            <person name="Zhao S."/>
        </authorList>
    </citation>
    <scope>NUCLEOTIDE SEQUENCE [LARGE SCALE GENOMIC DNA]</scope>
    <source>
        <strain evidence="9 10">Y60-23</strain>
    </source>
</reference>
<name>A0ABU7LXM8_9PROT</name>
<dbReference type="PROSITE" id="PS01124">
    <property type="entry name" value="HTH_ARAC_FAMILY_2"/>
    <property type="match status" value="1"/>
</dbReference>
<dbReference type="SUPFAM" id="SSF57884">
    <property type="entry name" value="Ada DNA repair protein, N-terminal domain (N-Ada 10)"/>
    <property type="match status" value="1"/>
</dbReference>
<evidence type="ECO:0000313" key="10">
    <source>
        <dbReference type="Proteomes" id="UP001310692"/>
    </source>
</evidence>
<dbReference type="Pfam" id="PF12833">
    <property type="entry name" value="HTH_18"/>
    <property type="match status" value="1"/>
</dbReference>
<dbReference type="SUPFAM" id="SSF46767">
    <property type="entry name" value="Methylated DNA-protein cysteine methyltransferase, C-terminal domain"/>
    <property type="match status" value="1"/>
</dbReference>
<dbReference type="Gene3D" id="1.10.10.60">
    <property type="entry name" value="Homeodomain-like"/>
    <property type="match status" value="1"/>
</dbReference>
<comment type="catalytic activity">
    <reaction evidence="1">
        <text>a 4-O-methyl-thymidine in DNA + L-cysteinyl-[protein] = a thymidine in DNA + S-methyl-L-cysteinyl-[protein]</text>
        <dbReference type="Rhea" id="RHEA:53428"/>
        <dbReference type="Rhea" id="RHEA-COMP:10131"/>
        <dbReference type="Rhea" id="RHEA-COMP:10132"/>
        <dbReference type="Rhea" id="RHEA-COMP:13555"/>
        <dbReference type="Rhea" id="RHEA-COMP:13556"/>
        <dbReference type="ChEBI" id="CHEBI:29950"/>
        <dbReference type="ChEBI" id="CHEBI:82612"/>
        <dbReference type="ChEBI" id="CHEBI:137386"/>
        <dbReference type="ChEBI" id="CHEBI:137387"/>
        <dbReference type="EC" id="2.1.1.63"/>
    </reaction>
</comment>
<evidence type="ECO:0000256" key="5">
    <source>
        <dbReference type="ARBA" id="ARBA00023159"/>
    </source>
</evidence>
<comment type="caution">
    <text evidence="9">The sequence shown here is derived from an EMBL/GenBank/DDBJ whole genome shotgun (WGS) entry which is preliminary data.</text>
</comment>
<dbReference type="SUPFAM" id="SSF53155">
    <property type="entry name" value="Methylated DNA-protein cysteine methyltransferase domain"/>
    <property type="match status" value="1"/>
</dbReference>
<keyword evidence="5" id="KW-0010">Activator</keyword>
<dbReference type="PROSITE" id="PS00374">
    <property type="entry name" value="MGMT"/>
    <property type="match status" value="1"/>
</dbReference>
<dbReference type="Gene3D" id="3.40.10.10">
    <property type="entry name" value="DNA Methylphosphotriester Repair Domain"/>
    <property type="match status" value="1"/>
</dbReference>
<dbReference type="InterPro" id="IPR004026">
    <property type="entry name" value="Ada_DNA_repair_Zn-bd"/>
</dbReference>
<protein>
    <submittedName>
        <fullName evidence="9">Trifunctional transcriptional activator/DNA repair protein Ada/methylated-DNA--[protein]-cysteine S-methyltransferase</fullName>
    </submittedName>
</protein>
<dbReference type="PANTHER" id="PTHR10815">
    <property type="entry name" value="METHYLATED-DNA--PROTEIN-CYSTEINE METHYLTRANSFERASE"/>
    <property type="match status" value="1"/>
</dbReference>
<keyword evidence="4" id="KW-0227">DNA damage</keyword>
<feature type="domain" description="HTH araC/xylS-type" evidence="8">
    <location>
        <begin position="111"/>
        <end position="181"/>
    </location>
</feature>
<dbReference type="Pfam" id="PF02805">
    <property type="entry name" value="Ada_Zn_binding"/>
    <property type="match status" value="1"/>
</dbReference>
<dbReference type="NCBIfam" id="TIGR00589">
    <property type="entry name" value="ogt"/>
    <property type="match status" value="1"/>
</dbReference>
<dbReference type="InterPro" id="IPR035451">
    <property type="entry name" value="Ada-like_dom_sf"/>
</dbReference>
<keyword evidence="10" id="KW-1185">Reference proteome</keyword>
<evidence type="ECO:0000313" key="9">
    <source>
        <dbReference type="EMBL" id="MEE2566285.1"/>
    </source>
</evidence>
<dbReference type="PIRSF" id="PIRSF000409">
    <property type="entry name" value="Ada"/>
    <property type="match status" value="1"/>
</dbReference>
<dbReference type="Gene3D" id="3.30.160.70">
    <property type="entry name" value="Methylated DNA-protein cysteine methyltransferase domain"/>
    <property type="match status" value="1"/>
</dbReference>
<evidence type="ECO:0000256" key="6">
    <source>
        <dbReference type="ARBA" id="ARBA00023204"/>
    </source>
</evidence>
<dbReference type="InterPro" id="IPR018060">
    <property type="entry name" value="HTH_AraC"/>
</dbReference>
<dbReference type="CDD" id="cd06445">
    <property type="entry name" value="ATase"/>
    <property type="match status" value="1"/>
</dbReference>
<dbReference type="InterPro" id="IPR001497">
    <property type="entry name" value="MethylDNA_cys_MeTrfase_AS"/>
</dbReference>
<evidence type="ECO:0000256" key="3">
    <source>
        <dbReference type="ARBA" id="ARBA00022679"/>
    </source>
</evidence>
<dbReference type="RefSeq" id="WP_330195825.1">
    <property type="nucleotide sequence ID" value="NZ_JAZDRO010000002.1"/>
</dbReference>
<dbReference type="Gene3D" id="1.10.10.10">
    <property type="entry name" value="Winged helix-like DNA-binding domain superfamily/Winged helix DNA-binding domain"/>
    <property type="match status" value="1"/>
</dbReference>
<sequence>MLFALPHDDILYDALLRRDPTYDGRVFVGVTSTGIFCRLTCPARKPKRENCRFYESVATALEAGFRPCKRCHPLAPAAGSDPAVTDLLGALGADPTRRWSESDIAARGHDPSTVRRAFRRHFGMTFLELARLSRVKSGLKAIGDGAKVVEAQFEAGYESASAFRAAFARLLGEAPAAFTGREALKADVINTPLGPMLAVCDADRLHLLEFAERKALKGELARLRKAVDGDLGIGRTGVTDRIEAELVRFFAGEGADFQTPLALHGTDFTRRVWTELMTIPAGATRSYGEIAAAIGQPTATRAVARANGANQIAIVIPCHRVIGADGTLTGYGGGLWRKQTLIDLERRYAGATSERRAAS</sequence>
<keyword evidence="6" id="KW-0234">DNA repair</keyword>